<dbReference type="SMART" id="SM00248">
    <property type="entry name" value="ANK"/>
    <property type="match status" value="1"/>
</dbReference>
<feature type="repeat" description="ANK" evidence="1">
    <location>
        <begin position="11"/>
        <end position="43"/>
    </location>
</feature>
<dbReference type="PANTHER" id="PTHR46224:SF48">
    <property type="entry name" value="OS02G0493050 PROTEIN"/>
    <property type="match status" value="1"/>
</dbReference>
<dbReference type="InterPro" id="IPR036770">
    <property type="entry name" value="Ankyrin_rpt-contain_sf"/>
</dbReference>
<dbReference type="EMBL" id="JAJJMA010329972">
    <property type="protein sequence ID" value="MCL7050636.1"/>
    <property type="molecule type" value="Genomic_DNA"/>
</dbReference>
<evidence type="ECO:0000256" key="1">
    <source>
        <dbReference type="PROSITE-ProRule" id="PRU00023"/>
    </source>
</evidence>
<dbReference type="SUPFAM" id="SSF48403">
    <property type="entry name" value="Ankyrin repeat"/>
    <property type="match status" value="1"/>
</dbReference>
<dbReference type="PROSITE" id="PS50088">
    <property type="entry name" value="ANK_REPEAT"/>
    <property type="match status" value="1"/>
</dbReference>
<dbReference type="PANTHER" id="PTHR46224">
    <property type="entry name" value="ANKYRIN REPEAT FAMILY PROTEIN"/>
    <property type="match status" value="1"/>
</dbReference>
<gene>
    <name evidence="2" type="ORF">MKW94_015107</name>
</gene>
<reference evidence="2" key="1">
    <citation type="submission" date="2022-03" db="EMBL/GenBank/DDBJ databases">
        <title>A functionally conserved STORR gene fusion in Papaver species that diverged 16.8 million years ago.</title>
        <authorList>
            <person name="Catania T."/>
        </authorList>
    </citation>
    <scope>NUCLEOTIDE SEQUENCE</scope>
    <source>
        <strain evidence="2">S-191538</strain>
    </source>
</reference>
<comment type="caution">
    <text evidence="2">The sequence shown here is derived from an EMBL/GenBank/DDBJ whole genome shotgun (WGS) entry which is preliminary data.</text>
</comment>
<keyword evidence="3" id="KW-1185">Reference proteome</keyword>
<protein>
    <submittedName>
        <fullName evidence="2">Uncharacterized protein</fullName>
    </submittedName>
</protein>
<organism evidence="2 3">
    <name type="scientific">Papaver nudicaule</name>
    <name type="common">Iceland poppy</name>
    <dbReference type="NCBI Taxonomy" id="74823"/>
    <lineage>
        <taxon>Eukaryota</taxon>
        <taxon>Viridiplantae</taxon>
        <taxon>Streptophyta</taxon>
        <taxon>Embryophyta</taxon>
        <taxon>Tracheophyta</taxon>
        <taxon>Spermatophyta</taxon>
        <taxon>Magnoliopsida</taxon>
        <taxon>Ranunculales</taxon>
        <taxon>Papaveraceae</taxon>
        <taxon>Papaveroideae</taxon>
        <taxon>Papaver</taxon>
    </lineage>
</organism>
<keyword evidence="1" id="KW-0040">ANK repeat</keyword>
<dbReference type="InterPro" id="IPR002110">
    <property type="entry name" value="Ankyrin_rpt"/>
</dbReference>
<dbReference type="Proteomes" id="UP001177140">
    <property type="component" value="Unassembled WGS sequence"/>
</dbReference>
<evidence type="ECO:0000313" key="3">
    <source>
        <dbReference type="Proteomes" id="UP001177140"/>
    </source>
</evidence>
<dbReference type="PROSITE" id="PS50297">
    <property type="entry name" value="ANK_REP_REGION"/>
    <property type="match status" value="1"/>
</dbReference>
<name>A0AA41W055_PAPNU</name>
<feature type="non-terminal residue" evidence="2">
    <location>
        <position position="59"/>
    </location>
</feature>
<dbReference type="Pfam" id="PF12796">
    <property type="entry name" value="Ank_2"/>
    <property type="match status" value="1"/>
</dbReference>
<accession>A0AA41W055</accession>
<proteinExistence type="predicted"/>
<evidence type="ECO:0000313" key="2">
    <source>
        <dbReference type="EMBL" id="MCL7050636.1"/>
    </source>
</evidence>
<dbReference type="Gene3D" id="1.25.40.20">
    <property type="entry name" value="Ankyrin repeat-containing domain"/>
    <property type="match status" value="1"/>
</dbReference>
<dbReference type="AlphaFoldDB" id="A0AA41W055"/>
<dbReference type="InterPro" id="IPR051616">
    <property type="entry name" value="Cul2-RING_E3_ligase_SR"/>
</dbReference>
<sequence length="59" mass="6039">MGANPEIPDDSNASPLHKAAVGGHKDIIQLLLLKGINVDVMSDCGSALHLAAASGHHET</sequence>